<dbReference type="Pfam" id="PF06441">
    <property type="entry name" value="EHN"/>
    <property type="match status" value="1"/>
</dbReference>
<dbReference type="SUPFAM" id="SSF53474">
    <property type="entry name" value="alpha/beta-Hydrolases"/>
    <property type="match status" value="1"/>
</dbReference>
<sequence>MPFSAARIPIQPFTISHSEQEIDDLKTLLRLSPLAIDTYENRSEHAHKFGPSKEWMQDMKSSWMEFDWTEAQAKLNEYPHFIADVHDVDPKTGAEDTFKVHFVGIEHEDPNAVPVVILHGWPGNFYEILPMVRHLQAAGNPPMHIIIPSLIGYSYSSQAPLDRELGTEGCARIMNSLMKGLGYDKYVVQGGDLGAFLGRFMAIRFDECQEIPVNMVPTGPPTILDAVAAPIILSDSDKKGIERGKKFGQEGSAYSAEHRTRPATIGYAVASSPIALLAWVGEKFIQWTDNTPSTEHILTWLSIYWLTKSYPSSIFYYRDPSMRMSIYNRPGANAKDLTKELQGLYVDKPMGYTKFPCELMPVPESWAKGTGNLVHFNEHQVGGHFAATEQPEALSKDFVDFLNIVWPTQGKTGMASAL</sequence>
<protein>
    <recommendedName>
        <fullName evidence="3">Epoxide hydrolase N-terminal domain-containing protein</fullName>
    </recommendedName>
</protein>
<evidence type="ECO:0000256" key="2">
    <source>
        <dbReference type="ARBA" id="ARBA00022801"/>
    </source>
</evidence>
<organism evidence="4 5">
    <name type="scientific">Filobasidium floriforme</name>
    <dbReference type="NCBI Taxonomy" id="5210"/>
    <lineage>
        <taxon>Eukaryota</taxon>
        <taxon>Fungi</taxon>
        <taxon>Dikarya</taxon>
        <taxon>Basidiomycota</taxon>
        <taxon>Agaricomycotina</taxon>
        <taxon>Tremellomycetes</taxon>
        <taxon>Filobasidiales</taxon>
        <taxon>Filobasidiaceae</taxon>
        <taxon>Filobasidium</taxon>
    </lineage>
</organism>
<dbReference type="PRINTS" id="PR00412">
    <property type="entry name" value="EPOXHYDRLASE"/>
</dbReference>
<dbReference type="GO" id="GO:0004301">
    <property type="term" value="F:epoxide hydrolase activity"/>
    <property type="evidence" value="ECO:0007669"/>
    <property type="project" value="TreeGrafter"/>
</dbReference>
<reference evidence="4" key="1">
    <citation type="submission" date="2020-04" db="EMBL/GenBank/DDBJ databases">
        <title>Analysis of mating type loci in Filobasidium floriforme.</title>
        <authorList>
            <person name="Nowrousian M."/>
        </authorList>
    </citation>
    <scope>NUCLEOTIDE SEQUENCE</scope>
    <source>
        <strain evidence="4">CBS 6242</strain>
    </source>
</reference>
<dbReference type="InterPro" id="IPR010497">
    <property type="entry name" value="Epoxide_hydro_N"/>
</dbReference>
<dbReference type="EMBL" id="JABELV010000059">
    <property type="protein sequence ID" value="KAG7544321.1"/>
    <property type="molecule type" value="Genomic_DNA"/>
</dbReference>
<feature type="domain" description="Epoxide hydrolase N-terminal" evidence="3">
    <location>
        <begin position="10"/>
        <end position="128"/>
    </location>
</feature>
<dbReference type="Gene3D" id="3.40.50.1820">
    <property type="entry name" value="alpha/beta hydrolase"/>
    <property type="match status" value="1"/>
</dbReference>
<keyword evidence="5" id="KW-1185">Reference proteome</keyword>
<evidence type="ECO:0000256" key="1">
    <source>
        <dbReference type="ARBA" id="ARBA00010088"/>
    </source>
</evidence>
<dbReference type="PANTHER" id="PTHR21661">
    <property type="entry name" value="EPOXIDE HYDROLASE 1-RELATED"/>
    <property type="match status" value="1"/>
</dbReference>
<dbReference type="GO" id="GO:0097176">
    <property type="term" value="P:epoxide metabolic process"/>
    <property type="evidence" value="ECO:0007669"/>
    <property type="project" value="TreeGrafter"/>
</dbReference>
<name>A0A8K0JKZ6_9TREE</name>
<evidence type="ECO:0000313" key="5">
    <source>
        <dbReference type="Proteomes" id="UP000812966"/>
    </source>
</evidence>
<keyword evidence="2" id="KW-0378">Hydrolase</keyword>
<proteinExistence type="inferred from homology"/>
<dbReference type="AlphaFoldDB" id="A0A8K0JKZ6"/>
<dbReference type="InterPro" id="IPR029058">
    <property type="entry name" value="AB_hydrolase_fold"/>
</dbReference>
<gene>
    <name evidence="4" type="ORF">FFLO_03282</name>
</gene>
<dbReference type="InterPro" id="IPR016292">
    <property type="entry name" value="Epoxide_hydrolase"/>
</dbReference>
<accession>A0A8K0JKZ6</accession>
<evidence type="ECO:0000313" key="4">
    <source>
        <dbReference type="EMBL" id="KAG7544321.1"/>
    </source>
</evidence>
<dbReference type="InterPro" id="IPR000639">
    <property type="entry name" value="Epox_hydrolase-like"/>
</dbReference>
<dbReference type="PIRSF" id="PIRSF001112">
    <property type="entry name" value="Epoxide_hydrolase"/>
    <property type="match status" value="1"/>
</dbReference>
<evidence type="ECO:0000259" key="3">
    <source>
        <dbReference type="Pfam" id="PF06441"/>
    </source>
</evidence>
<dbReference type="Proteomes" id="UP000812966">
    <property type="component" value="Unassembled WGS sequence"/>
</dbReference>
<comment type="similarity">
    <text evidence="1">Belongs to the peptidase S33 family.</text>
</comment>
<dbReference type="PANTHER" id="PTHR21661:SF39">
    <property type="entry name" value="HYDROLASE, PUTATIVE (AFU_ORTHOLOGUE AFUA_3G08960)-RELATED"/>
    <property type="match status" value="1"/>
</dbReference>
<comment type="caution">
    <text evidence="4">The sequence shown here is derived from an EMBL/GenBank/DDBJ whole genome shotgun (WGS) entry which is preliminary data.</text>
</comment>